<dbReference type="InterPro" id="IPR036291">
    <property type="entry name" value="NAD(P)-bd_dom_sf"/>
</dbReference>
<reference evidence="2 3" key="1">
    <citation type="journal article" date="2008" name="Proc. Natl. Acad. Sci. U.S.A.">
        <title>Niche adaptation and genome expansion in the chlorophyll d-producing cyanobacterium Acaryochloris marina.</title>
        <authorList>
            <person name="Swingley W.D."/>
            <person name="Chen M."/>
            <person name="Cheung P.C."/>
            <person name="Conrad A.L."/>
            <person name="Dejesa L.C."/>
            <person name="Hao J."/>
            <person name="Honchak B.M."/>
            <person name="Karbach L.E."/>
            <person name="Kurdoglu A."/>
            <person name="Lahiri S."/>
            <person name="Mastrian S.D."/>
            <person name="Miyashita H."/>
            <person name="Page L."/>
            <person name="Ramakrishna P."/>
            <person name="Satoh S."/>
            <person name="Sattley W.M."/>
            <person name="Shimada Y."/>
            <person name="Taylor H.L."/>
            <person name="Tomo T."/>
            <person name="Tsuchiya T."/>
            <person name="Wang Z.T."/>
            <person name="Raymond J."/>
            <person name="Mimuro M."/>
            <person name="Blankenship R.E."/>
            <person name="Touchman J.W."/>
        </authorList>
    </citation>
    <scope>NUCLEOTIDE SEQUENCE [LARGE SCALE GENOMIC DNA]</scope>
    <source>
        <strain evidence="3">MBIC 11017</strain>
        <plasmid evidence="3">Plasmid pREB4</plasmid>
    </source>
</reference>
<name>A8ZNZ5_ACAM1</name>
<dbReference type="InterPro" id="IPR051207">
    <property type="entry name" value="ComplexI_NDUFA9_subunit"/>
</dbReference>
<dbReference type="GO" id="GO:0015995">
    <property type="term" value="P:chlorophyll biosynthetic process"/>
    <property type="evidence" value="ECO:0007669"/>
    <property type="project" value="UniProtKB-UniPathway"/>
</dbReference>
<dbReference type="EMBL" id="CP000841">
    <property type="protein sequence ID" value="ABW32731.1"/>
    <property type="molecule type" value="Genomic_DNA"/>
</dbReference>
<dbReference type="PANTHER" id="PTHR12126:SF11">
    <property type="entry name" value="NADH DEHYDROGENASE [UBIQUINONE] 1 ALPHA SUBCOMPLEX SUBUNIT 9, MITOCHONDRIAL"/>
    <property type="match status" value="1"/>
</dbReference>
<dbReference type="InterPro" id="IPR016040">
    <property type="entry name" value="NAD(P)-bd_dom"/>
</dbReference>
<feature type="domain" description="NAD(P)-binding" evidence="1">
    <location>
        <begin position="12"/>
        <end position="159"/>
    </location>
</feature>
<sequence>MSNQHPKVLVAGATGYIGGGVLEVLHQQGFWVRALCRDQNRLRNANWCDDIFIGHATQPDTLKDLCEDIDVVFSSIGIHSFNRHPTFWDVDYQANLNILEAAKAAGVKHFIFVSVLRASEMARLSPLAKARDQVAQAIMASGMDYNIFAPTGFFNDAQEFLVAAKRKGVIHLFGDGSSIYNPLSALDFGEEVARVIKEPLLRNTVRPVGGCEKYSNRQMAELVFEILDQEPNIKSIPTWVIALWALALRPFNYNAYALVKFFEFTARTPDMTGEAIGHRHVGDFLRNLAKGMSLVEADRALGLWNESRLPVDAKR</sequence>
<geneLocation type="plasmid" evidence="2 3">
    <name>pREB4</name>
</geneLocation>
<dbReference type="RefSeq" id="WP_012167660.1">
    <property type="nucleotide sequence ID" value="NC_009929.1"/>
</dbReference>
<organism evidence="2 3">
    <name type="scientific">Acaryochloris marina (strain MBIC 11017)</name>
    <dbReference type="NCBI Taxonomy" id="329726"/>
    <lineage>
        <taxon>Bacteria</taxon>
        <taxon>Bacillati</taxon>
        <taxon>Cyanobacteriota</taxon>
        <taxon>Cyanophyceae</taxon>
        <taxon>Acaryochloridales</taxon>
        <taxon>Acaryochloridaceae</taxon>
        <taxon>Acaryochloris</taxon>
    </lineage>
</organism>
<dbReference type="UniPathway" id="UPA00668"/>
<protein>
    <submittedName>
        <fullName evidence="2">3-beta hydroxysteroid dehydrogenase/isomerase</fullName>
    </submittedName>
</protein>
<dbReference type="GO" id="GO:0044877">
    <property type="term" value="F:protein-containing complex binding"/>
    <property type="evidence" value="ECO:0007669"/>
    <property type="project" value="TreeGrafter"/>
</dbReference>
<dbReference type="GO" id="GO:0016853">
    <property type="term" value="F:isomerase activity"/>
    <property type="evidence" value="ECO:0007669"/>
    <property type="project" value="UniProtKB-KW"/>
</dbReference>
<dbReference type="Proteomes" id="UP000000268">
    <property type="component" value="Plasmid pREB4"/>
</dbReference>
<dbReference type="OrthoDB" id="504564at2"/>
<keyword evidence="3" id="KW-1185">Reference proteome</keyword>
<keyword evidence="2" id="KW-0413">Isomerase</keyword>
<dbReference type="PANTHER" id="PTHR12126">
    <property type="entry name" value="NADH-UBIQUINONE OXIDOREDUCTASE 39 KDA SUBUNIT-RELATED"/>
    <property type="match status" value="1"/>
</dbReference>
<gene>
    <name evidence="2" type="ordered locus">AM1_D0238</name>
</gene>
<accession>A8ZNZ5</accession>
<dbReference type="Gene3D" id="3.40.50.720">
    <property type="entry name" value="NAD(P)-binding Rossmann-like Domain"/>
    <property type="match status" value="1"/>
</dbReference>
<dbReference type="KEGG" id="amr:AM1_D0238"/>
<dbReference type="SUPFAM" id="SSF51735">
    <property type="entry name" value="NAD(P)-binding Rossmann-fold domains"/>
    <property type="match status" value="1"/>
</dbReference>
<keyword evidence="2" id="KW-0614">Plasmid</keyword>
<dbReference type="Pfam" id="PF13460">
    <property type="entry name" value="NAD_binding_10"/>
    <property type="match status" value="1"/>
</dbReference>
<dbReference type="HOGENOM" id="CLU_007383_6_6_3"/>
<evidence type="ECO:0000259" key="1">
    <source>
        <dbReference type="Pfam" id="PF13460"/>
    </source>
</evidence>
<dbReference type="AlphaFoldDB" id="A8ZNZ5"/>
<proteinExistence type="predicted"/>
<evidence type="ECO:0000313" key="2">
    <source>
        <dbReference type="EMBL" id="ABW32731.1"/>
    </source>
</evidence>
<evidence type="ECO:0000313" key="3">
    <source>
        <dbReference type="Proteomes" id="UP000000268"/>
    </source>
</evidence>